<sequence>MPTDDDRPGGAKATSDYRSLPRDVRLDETIATVEAETVPDPRAGRNVDQHRALRDD</sequence>
<dbReference type="EMBL" id="CP075371">
    <property type="protein sequence ID" value="QVT81515.1"/>
    <property type="molecule type" value="Genomic_DNA"/>
</dbReference>
<keyword evidence="3" id="KW-1185">Reference proteome</keyword>
<protein>
    <submittedName>
        <fullName evidence="2">Uncharacterized protein</fullName>
    </submittedName>
</protein>
<feature type="compositionally biased region" description="Basic and acidic residues" evidence="1">
    <location>
        <begin position="19"/>
        <end position="28"/>
    </location>
</feature>
<feature type="region of interest" description="Disordered" evidence="1">
    <location>
        <begin position="1"/>
        <end position="56"/>
    </location>
</feature>
<evidence type="ECO:0000313" key="2">
    <source>
        <dbReference type="EMBL" id="QVT81515.1"/>
    </source>
</evidence>
<name>A0ABX8ENU6_9ACTN</name>
<reference evidence="2 3" key="1">
    <citation type="submission" date="2021-05" db="EMBL/GenBank/DDBJ databases">
        <title>Complete genome of Nocardioides aquaticus KCTC 9944T isolated from meromictic and hypersaline Ekho Lake, Antarctica.</title>
        <authorList>
            <person name="Hwang K."/>
            <person name="Kim K.M."/>
            <person name="Choe H."/>
        </authorList>
    </citation>
    <scope>NUCLEOTIDE SEQUENCE [LARGE SCALE GENOMIC DNA]</scope>
    <source>
        <strain evidence="2 3">KCTC 9944</strain>
    </source>
</reference>
<proteinExistence type="predicted"/>
<accession>A0ABX8ENU6</accession>
<evidence type="ECO:0000313" key="3">
    <source>
        <dbReference type="Proteomes" id="UP000679307"/>
    </source>
</evidence>
<evidence type="ECO:0000256" key="1">
    <source>
        <dbReference type="SAM" id="MobiDB-lite"/>
    </source>
</evidence>
<organism evidence="2 3">
    <name type="scientific">Nocardioides aquaticus</name>
    <dbReference type="NCBI Taxonomy" id="160826"/>
    <lineage>
        <taxon>Bacteria</taxon>
        <taxon>Bacillati</taxon>
        <taxon>Actinomycetota</taxon>
        <taxon>Actinomycetes</taxon>
        <taxon>Propionibacteriales</taxon>
        <taxon>Nocardioidaceae</taxon>
        <taxon>Nocardioides</taxon>
    </lineage>
</organism>
<dbReference type="RefSeq" id="WP_214056885.1">
    <property type="nucleotide sequence ID" value="NZ_BAAAHS010000103.1"/>
</dbReference>
<dbReference type="Proteomes" id="UP000679307">
    <property type="component" value="Chromosome"/>
</dbReference>
<gene>
    <name evidence="2" type="ORF">ENKNEFLB_03925</name>
</gene>
<feature type="compositionally biased region" description="Basic and acidic residues" evidence="1">
    <location>
        <begin position="42"/>
        <end position="56"/>
    </location>
</feature>